<gene>
    <name evidence="1" type="ORF">SLEP1_g10840</name>
</gene>
<proteinExistence type="predicted"/>
<reference evidence="1 2" key="1">
    <citation type="journal article" date="2021" name="Commun. Biol.">
        <title>The genome of Shorea leprosula (Dipterocarpaceae) highlights the ecological relevance of drought in aseasonal tropical rainforests.</title>
        <authorList>
            <person name="Ng K.K.S."/>
            <person name="Kobayashi M.J."/>
            <person name="Fawcett J.A."/>
            <person name="Hatakeyama M."/>
            <person name="Paape T."/>
            <person name="Ng C.H."/>
            <person name="Ang C.C."/>
            <person name="Tnah L.H."/>
            <person name="Lee C.T."/>
            <person name="Nishiyama T."/>
            <person name="Sese J."/>
            <person name="O'Brien M.J."/>
            <person name="Copetti D."/>
            <person name="Mohd Noor M.I."/>
            <person name="Ong R.C."/>
            <person name="Putra M."/>
            <person name="Sireger I.Z."/>
            <person name="Indrioko S."/>
            <person name="Kosugi Y."/>
            <person name="Izuno A."/>
            <person name="Isagi Y."/>
            <person name="Lee S.L."/>
            <person name="Shimizu K.K."/>
        </authorList>
    </citation>
    <scope>NUCLEOTIDE SEQUENCE [LARGE SCALE GENOMIC DNA]</scope>
    <source>
        <strain evidence="1">214</strain>
    </source>
</reference>
<dbReference type="EMBL" id="BPVZ01000011">
    <property type="protein sequence ID" value="GKU97742.1"/>
    <property type="molecule type" value="Genomic_DNA"/>
</dbReference>
<comment type="caution">
    <text evidence="1">The sequence shown here is derived from an EMBL/GenBank/DDBJ whole genome shotgun (WGS) entry which is preliminary data.</text>
</comment>
<evidence type="ECO:0000313" key="1">
    <source>
        <dbReference type="EMBL" id="GKU97742.1"/>
    </source>
</evidence>
<protein>
    <submittedName>
        <fullName evidence="1">Uncharacterized protein</fullName>
    </submittedName>
</protein>
<sequence>MQHHCRPLKSLERLSEIEEKIIEMKNIEGYSCEVAIHYALSCQGKWSHRQGNF</sequence>
<accession>A0AAV5IIU0</accession>
<evidence type="ECO:0000313" key="2">
    <source>
        <dbReference type="Proteomes" id="UP001054252"/>
    </source>
</evidence>
<dbReference type="AlphaFoldDB" id="A0AAV5IIU0"/>
<organism evidence="1 2">
    <name type="scientific">Rubroshorea leprosula</name>
    <dbReference type="NCBI Taxonomy" id="152421"/>
    <lineage>
        <taxon>Eukaryota</taxon>
        <taxon>Viridiplantae</taxon>
        <taxon>Streptophyta</taxon>
        <taxon>Embryophyta</taxon>
        <taxon>Tracheophyta</taxon>
        <taxon>Spermatophyta</taxon>
        <taxon>Magnoliopsida</taxon>
        <taxon>eudicotyledons</taxon>
        <taxon>Gunneridae</taxon>
        <taxon>Pentapetalae</taxon>
        <taxon>rosids</taxon>
        <taxon>malvids</taxon>
        <taxon>Malvales</taxon>
        <taxon>Dipterocarpaceae</taxon>
        <taxon>Rubroshorea</taxon>
    </lineage>
</organism>
<name>A0AAV5IIU0_9ROSI</name>
<dbReference type="Proteomes" id="UP001054252">
    <property type="component" value="Unassembled WGS sequence"/>
</dbReference>
<keyword evidence="2" id="KW-1185">Reference proteome</keyword>